<comment type="caution">
    <text evidence="13">The sequence shown here is derived from an EMBL/GenBank/DDBJ whole genome shotgun (WGS) entry which is preliminary data.</text>
</comment>
<reference evidence="13 14" key="1">
    <citation type="submission" date="2024-05" db="EMBL/GenBank/DDBJ databases">
        <title>Genome Sequence and Characterization of the New Strain Purple Sulfur Bacterium of Genus Thioalkalicoccus.</title>
        <authorList>
            <person name="Bryantseva I.A."/>
            <person name="Kyndt J.A."/>
            <person name="Imhoff J.F."/>
        </authorList>
    </citation>
    <scope>NUCLEOTIDE SEQUENCE [LARGE SCALE GENOMIC DNA]</scope>
    <source>
        <strain evidence="13 14">Um2</strain>
    </source>
</reference>
<feature type="transmembrane region" description="Helical" evidence="10">
    <location>
        <begin position="231"/>
        <end position="248"/>
    </location>
</feature>
<comment type="catalytic activity">
    <reaction evidence="9">
        <text>Typically cleaves a -Gly-|-Phe- bond to release an N-terminal, basic peptide of 5-8 residues from type IV prepilin, and then N-methylates the new N-terminal amino group, the methyl donor being S-adenosyl-L-methionine.</text>
        <dbReference type="EC" id="3.4.23.43"/>
    </reaction>
</comment>
<feature type="domain" description="Prepilin type IV endopeptidase peptidase" evidence="11">
    <location>
        <begin position="135"/>
        <end position="244"/>
    </location>
</feature>
<keyword evidence="9 13" id="KW-0378">Hydrolase</keyword>
<evidence type="ECO:0000256" key="3">
    <source>
        <dbReference type="ARBA" id="ARBA00022475"/>
    </source>
</evidence>
<feature type="transmembrane region" description="Helical" evidence="10">
    <location>
        <begin position="182"/>
        <end position="202"/>
    </location>
</feature>
<dbReference type="Pfam" id="PF01478">
    <property type="entry name" value="Peptidase_A24"/>
    <property type="match status" value="1"/>
</dbReference>
<dbReference type="InterPro" id="IPR000045">
    <property type="entry name" value="Prepilin_IV_endopep_pep"/>
</dbReference>
<comment type="function">
    <text evidence="9">Plays an essential role in type IV pili and type II pseudopili formation by proteolytically removing the leader sequence from substrate proteins and subsequently monomethylating the alpha-amino group of the newly exposed N-terminal phenylalanine.</text>
</comment>
<dbReference type="PRINTS" id="PR00864">
    <property type="entry name" value="PREPILNPTASE"/>
</dbReference>
<feature type="domain" description="Prepilin peptidase A24 N-terminal" evidence="12">
    <location>
        <begin position="20"/>
        <end position="125"/>
    </location>
</feature>
<feature type="transmembrane region" description="Helical" evidence="10">
    <location>
        <begin position="159"/>
        <end position="176"/>
    </location>
</feature>
<dbReference type="GO" id="GO:0016787">
    <property type="term" value="F:hydrolase activity"/>
    <property type="evidence" value="ECO:0007669"/>
    <property type="project" value="UniProtKB-KW"/>
</dbReference>
<evidence type="ECO:0000256" key="6">
    <source>
        <dbReference type="ARBA" id="ARBA00022989"/>
    </source>
</evidence>
<dbReference type="Proteomes" id="UP001564408">
    <property type="component" value="Unassembled WGS sequence"/>
</dbReference>
<dbReference type="EC" id="2.1.1.-" evidence="9"/>
<dbReference type="Pfam" id="PF06750">
    <property type="entry name" value="A24_N_bact"/>
    <property type="match status" value="1"/>
</dbReference>
<keyword evidence="5 9" id="KW-0812">Transmembrane</keyword>
<dbReference type="InterPro" id="IPR050882">
    <property type="entry name" value="Prepilin_peptidase/N-MTase"/>
</dbReference>
<evidence type="ECO:0000313" key="14">
    <source>
        <dbReference type="Proteomes" id="UP001564408"/>
    </source>
</evidence>
<gene>
    <name evidence="13" type="ORF">ABC977_03375</name>
</gene>
<evidence type="ECO:0000256" key="7">
    <source>
        <dbReference type="ARBA" id="ARBA00023136"/>
    </source>
</evidence>
<evidence type="ECO:0000313" key="13">
    <source>
        <dbReference type="EMBL" id="MEY6431445.1"/>
    </source>
</evidence>
<keyword evidence="6 10" id="KW-1133">Transmembrane helix</keyword>
<sequence>MAWIDLLRDELPLLVASAGVLGLIVGSFLNVVILRVPRILQQEWQRDCAELRGETPTVADPVTLSAPPSTCPHCGHRIRFFENIPVLSFLALRGRCSACGHPIGWRYPIIEGLTAILSIVVVWHFGLDWTAAAALVLTWGLIALTVIDLDTQLLPDNITLPLLWLGLLVSLAGLFADSQAAILGAAIGYASLWSVFQIFRLVTGKEGMGFGDFKLFALLGAWLGWQYLPQIILLAAVTGAIVGLLLVLTRGHDREIPIPFGPYLAGAGWISLIWGDSINHFYLSWSGLG</sequence>
<evidence type="ECO:0000256" key="10">
    <source>
        <dbReference type="SAM" id="Phobius"/>
    </source>
</evidence>
<evidence type="ECO:0000259" key="11">
    <source>
        <dbReference type="Pfam" id="PF01478"/>
    </source>
</evidence>
<keyword evidence="14" id="KW-1185">Reference proteome</keyword>
<dbReference type="PANTHER" id="PTHR30487:SF0">
    <property type="entry name" value="PREPILIN LEADER PEPTIDASE_N-METHYLTRANSFERASE-RELATED"/>
    <property type="match status" value="1"/>
</dbReference>
<keyword evidence="9" id="KW-0511">Multifunctional enzyme</keyword>
<dbReference type="InterPro" id="IPR014032">
    <property type="entry name" value="Peptidase_A24A_bac"/>
</dbReference>
<dbReference type="RefSeq" id="WP_369665829.1">
    <property type="nucleotide sequence ID" value="NZ_JBDKXB010000003.1"/>
</dbReference>
<evidence type="ECO:0000256" key="4">
    <source>
        <dbReference type="ARBA" id="ARBA00022519"/>
    </source>
</evidence>
<comment type="similarity">
    <text evidence="2 8">Belongs to the peptidase A24 family.</text>
</comment>
<evidence type="ECO:0000259" key="12">
    <source>
        <dbReference type="Pfam" id="PF06750"/>
    </source>
</evidence>
<keyword evidence="3" id="KW-1003">Cell membrane</keyword>
<evidence type="ECO:0000256" key="8">
    <source>
        <dbReference type="RuleBase" id="RU003793"/>
    </source>
</evidence>
<evidence type="ECO:0000256" key="2">
    <source>
        <dbReference type="ARBA" id="ARBA00005801"/>
    </source>
</evidence>
<evidence type="ECO:0000256" key="1">
    <source>
        <dbReference type="ARBA" id="ARBA00004429"/>
    </source>
</evidence>
<keyword evidence="4" id="KW-0997">Cell inner membrane</keyword>
<feature type="transmembrane region" description="Helical" evidence="10">
    <location>
        <begin position="260"/>
        <end position="283"/>
    </location>
</feature>
<comment type="subcellular location">
    <subcellularLocation>
        <location evidence="1">Cell inner membrane</location>
        <topology evidence="1">Multi-pass membrane protein</topology>
    </subcellularLocation>
    <subcellularLocation>
        <location evidence="9">Cell membrane</location>
        <topology evidence="9">Multi-pass membrane protein</topology>
    </subcellularLocation>
</comment>
<proteinExistence type="inferred from homology"/>
<evidence type="ECO:0000256" key="5">
    <source>
        <dbReference type="ARBA" id="ARBA00022692"/>
    </source>
</evidence>
<organism evidence="13 14">
    <name type="scientific">Thioalkalicoccus limnaeus</name>
    <dbReference type="NCBI Taxonomy" id="120681"/>
    <lineage>
        <taxon>Bacteria</taxon>
        <taxon>Pseudomonadati</taxon>
        <taxon>Pseudomonadota</taxon>
        <taxon>Gammaproteobacteria</taxon>
        <taxon>Chromatiales</taxon>
        <taxon>Chromatiaceae</taxon>
        <taxon>Thioalkalicoccus</taxon>
    </lineage>
</organism>
<name>A0ABV4BBG0_9GAMM</name>
<keyword evidence="9" id="KW-0808">Transferase</keyword>
<accession>A0ABV4BBG0</accession>
<keyword evidence="7 10" id="KW-0472">Membrane</keyword>
<feature type="transmembrane region" description="Helical" evidence="10">
    <location>
        <begin position="129"/>
        <end position="147"/>
    </location>
</feature>
<dbReference type="Gene3D" id="1.20.120.1220">
    <property type="match status" value="1"/>
</dbReference>
<protein>
    <recommendedName>
        <fullName evidence="9">Prepilin leader peptidase/N-methyltransferase</fullName>
        <ecNumber evidence="9">2.1.1.-</ecNumber>
        <ecNumber evidence="9">3.4.23.43</ecNumber>
    </recommendedName>
</protein>
<dbReference type="EC" id="3.4.23.43" evidence="9"/>
<dbReference type="EMBL" id="JBDKXB010000003">
    <property type="protein sequence ID" value="MEY6431445.1"/>
    <property type="molecule type" value="Genomic_DNA"/>
</dbReference>
<feature type="transmembrane region" description="Helical" evidence="10">
    <location>
        <begin position="12"/>
        <end position="36"/>
    </location>
</feature>
<dbReference type="InterPro" id="IPR010627">
    <property type="entry name" value="Prepilin_pept_A24_N"/>
</dbReference>
<dbReference type="PANTHER" id="PTHR30487">
    <property type="entry name" value="TYPE 4 PREPILIN-LIKE PROTEINS LEADER PEPTIDE-PROCESSING ENZYME"/>
    <property type="match status" value="1"/>
</dbReference>
<keyword evidence="9" id="KW-0489">Methyltransferase</keyword>
<keyword evidence="9" id="KW-0645">Protease</keyword>
<evidence type="ECO:0000256" key="9">
    <source>
        <dbReference type="RuleBase" id="RU003794"/>
    </source>
</evidence>